<evidence type="ECO:0000313" key="1">
    <source>
        <dbReference type="EMBL" id="KQB84054.1"/>
    </source>
</evidence>
<sequence>MDTILLYEVTVIDSLCAEELGRDHLDHPIVIVELCELLELSGKEVSNATTCFTLGSDDMVYAYLAKDTCVRIGIGLCPDILCAKFD</sequence>
<organism evidence="1 2">
    <name type="scientific">Corynebacterium oculi</name>
    <dbReference type="NCBI Taxonomy" id="1544416"/>
    <lineage>
        <taxon>Bacteria</taxon>
        <taxon>Bacillati</taxon>
        <taxon>Actinomycetota</taxon>
        <taxon>Actinomycetes</taxon>
        <taxon>Mycobacteriales</taxon>
        <taxon>Corynebacteriaceae</taxon>
        <taxon>Corynebacterium</taxon>
    </lineage>
</organism>
<proteinExistence type="predicted"/>
<accession>A0A0Q0UCD6</accession>
<keyword evidence="2" id="KW-1185">Reference proteome</keyword>
<name>A0A0Q0UCD6_9CORY</name>
<dbReference type="EMBL" id="LKST01000002">
    <property type="protein sequence ID" value="KQB84054.1"/>
    <property type="molecule type" value="Genomic_DNA"/>
</dbReference>
<gene>
    <name evidence="1" type="ORF">Cocul_00850</name>
</gene>
<protein>
    <submittedName>
        <fullName evidence="1">Uncharacterized protein</fullName>
    </submittedName>
</protein>
<dbReference type="PATRIC" id="fig|1544416.3.peg.849"/>
<evidence type="ECO:0000313" key="2">
    <source>
        <dbReference type="Proteomes" id="UP000050517"/>
    </source>
</evidence>
<reference evidence="1 2" key="1">
    <citation type="submission" date="2015-10" db="EMBL/GenBank/DDBJ databases">
        <title>Corynebacteirum lowii and Corynebacterium oculi species nova, derived from human clinical disease and and emended description of Corynebacterium mastiditis.</title>
        <authorList>
            <person name="Bernard K."/>
            <person name="Pacheco A.L."/>
            <person name="Mcdougall C."/>
            <person name="Burtx T."/>
            <person name="Weibe D."/>
            <person name="Tyler S."/>
            <person name="Olson A.B."/>
            <person name="Cnockaert M."/>
            <person name="Eguchi H."/>
            <person name="Kuwahara T."/>
            <person name="Nakayama-Imaohji H."/>
            <person name="Boudewijins M."/>
            <person name="Van Hoecke F."/>
            <person name="Bernier A.-M."/>
            <person name="Vandamme P."/>
        </authorList>
    </citation>
    <scope>NUCLEOTIDE SEQUENCE [LARGE SCALE GENOMIC DNA]</scope>
    <source>
        <strain evidence="1 2">NML 130210</strain>
    </source>
</reference>
<dbReference type="AlphaFoldDB" id="A0A0Q0UCD6"/>
<comment type="caution">
    <text evidence="1">The sequence shown here is derived from an EMBL/GenBank/DDBJ whole genome shotgun (WGS) entry which is preliminary data.</text>
</comment>
<dbReference type="Proteomes" id="UP000050517">
    <property type="component" value="Unassembled WGS sequence"/>
</dbReference>